<dbReference type="AlphaFoldDB" id="A0A5B7E8H1"/>
<reference evidence="1 2" key="1">
    <citation type="submission" date="2019-05" db="EMBL/GenBank/DDBJ databases">
        <title>Another draft genome of Portunus trituberculatus and its Hox gene families provides insights of decapod evolution.</title>
        <authorList>
            <person name="Jeong J.-H."/>
            <person name="Song I."/>
            <person name="Kim S."/>
            <person name="Choi T."/>
            <person name="Kim D."/>
            <person name="Ryu S."/>
            <person name="Kim W."/>
        </authorList>
    </citation>
    <scope>NUCLEOTIDE SEQUENCE [LARGE SCALE GENOMIC DNA]</scope>
    <source>
        <tissue evidence="1">Muscle</tissue>
    </source>
</reference>
<comment type="caution">
    <text evidence="1">The sequence shown here is derived from an EMBL/GenBank/DDBJ whole genome shotgun (WGS) entry which is preliminary data.</text>
</comment>
<protein>
    <submittedName>
        <fullName evidence="1">Uncharacterized protein</fullName>
    </submittedName>
</protein>
<keyword evidence="2" id="KW-1185">Reference proteome</keyword>
<proteinExistence type="predicted"/>
<gene>
    <name evidence="1" type="ORF">E2C01_023623</name>
</gene>
<dbReference type="Proteomes" id="UP000324222">
    <property type="component" value="Unassembled WGS sequence"/>
</dbReference>
<evidence type="ECO:0000313" key="2">
    <source>
        <dbReference type="Proteomes" id="UP000324222"/>
    </source>
</evidence>
<evidence type="ECO:0000313" key="1">
    <source>
        <dbReference type="EMBL" id="MPC30361.1"/>
    </source>
</evidence>
<organism evidence="1 2">
    <name type="scientific">Portunus trituberculatus</name>
    <name type="common">Swimming crab</name>
    <name type="synonym">Neptunus trituberculatus</name>
    <dbReference type="NCBI Taxonomy" id="210409"/>
    <lineage>
        <taxon>Eukaryota</taxon>
        <taxon>Metazoa</taxon>
        <taxon>Ecdysozoa</taxon>
        <taxon>Arthropoda</taxon>
        <taxon>Crustacea</taxon>
        <taxon>Multicrustacea</taxon>
        <taxon>Malacostraca</taxon>
        <taxon>Eumalacostraca</taxon>
        <taxon>Eucarida</taxon>
        <taxon>Decapoda</taxon>
        <taxon>Pleocyemata</taxon>
        <taxon>Brachyura</taxon>
        <taxon>Eubrachyura</taxon>
        <taxon>Portunoidea</taxon>
        <taxon>Portunidae</taxon>
        <taxon>Portuninae</taxon>
        <taxon>Portunus</taxon>
    </lineage>
</organism>
<accession>A0A5B7E8H1</accession>
<dbReference type="EMBL" id="VSRR010002239">
    <property type="protein sequence ID" value="MPC30361.1"/>
    <property type="molecule type" value="Genomic_DNA"/>
</dbReference>
<sequence length="104" mass="11478">MKLKLRNSTPGSVIIQSGSTAVPHHCLWTPATWMIGGTGHSQNASLLDVSLSCTLNTYLCTYHSDTSCEYRYGGVQLCSSVLVTYLVWRISKCARFTLFPSWDG</sequence>
<name>A0A5B7E8H1_PORTR</name>